<name>A0A4Y7TS91_COPMI</name>
<sequence length="130" mass="14116">MMTAFPQSQNAHSLLCSPSTSVLSRAPRQQDTRHIPSSAHGKHKNACHDETISFSAQDPGKTGGQLAFHDPITVLNLSGGYLRNTPVMCHEASRTSRDLVSGVHEAIDPNNLLQPYTDYPTALKALRPLS</sequence>
<dbReference type="Proteomes" id="UP000298030">
    <property type="component" value="Unassembled WGS sequence"/>
</dbReference>
<proteinExistence type="predicted"/>
<organism evidence="2 3">
    <name type="scientific">Coprinellus micaceus</name>
    <name type="common">Glistening ink-cap mushroom</name>
    <name type="synonym">Coprinus micaceus</name>
    <dbReference type="NCBI Taxonomy" id="71717"/>
    <lineage>
        <taxon>Eukaryota</taxon>
        <taxon>Fungi</taxon>
        <taxon>Dikarya</taxon>
        <taxon>Basidiomycota</taxon>
        <taxon>Agaricomycotina</taxon>
        <taxon>Agaricomycetes</taxon>
        <taxon>Agaricomycetidae</taxon>
        <taxon>Agaricales</taxon>
        <taxon>Agaricineae</taxon>
        <taxon>Psathyrellaceae</taxon>
        <taxon>Coprinellus</taxon>
    </lineage>
</organism>
<dbReference type="AlphaFoldDB" id="A0A4Y7TS91"/>
<feature type="region of interest" description="Disordered" evidence="1">
    <location>
        <begin position="16"/>
        <end position="47"/>
    </location>
</feature>
<comment type="caution">
    <text evidence="2">The sequence shown here is derived from an EMBL/GenBank/DDBJ whole genome shotgun (WGS) entry which is preliminary data.</text>
</comment>
<dbReference type="EMBL" id="QPFP01000005">
    <property type="protein sequence ID" value="TEB36794.1"/>
    <property type="molecule type" value="Genomic_DNA"/>
</dbReference>
<keyword evidence="3" id="KW-1185">Reference proteome</keyword>
<reference evidence="2 3" key="1">
    <citation type="journal article" date="2019" name="Nat. Ecol. Evol.">
        <title>Megaphylogeny resolves global patterns of mushroom evolution.</title>
        <authorList>
            <person name="Varga T."/>
            <person name="Krizsan K."/>
            <person name="Foldi C."/>
            <person name="Dima B."/>
            <person name="Sanchez-Garcia M."/>
            <person name="Sanchez-Ramirez S."/>
            <person name="Szollosi G.J."/>
            <person name="Szarkandi J.G."/>
            <person name="Papp V."/>
            <person name="Albert L."/>
            <person name="Andreopoulos W."/>
            <person name="Angelini C."/>
            <person name="Antonin V."/>
            <person name="Barry K.W."/>
            <person name="Bougher N.L."/>
            <person name="Buchanan P."/>
            <person name="Buyck B."/>
            <person name="Bense V."/>
            <person name="Catcheside P."/>
            <person name="Chovatia M."/>
            <person name="Cooper J."/>
            <person name="Damon W."/>
            <person name="Desjardin D."/>
            <person name="Finy P."/>
            <person name="Geml J."/>
            <person name="Haridas S."/>
            <person name="Hughes K."/>
            <person name="Justo A."/>
            <person name="Karasinski D."/>
            <person name="Kautmanova I."/>
            <person name="Kiss B."/>
            <person name="Kocsube S."/>
            <person name="Kotiranta H."/>
            <person name="LaButti K.M."/>
            <person name="Lechner B.E."/>
            <person name="Liimatainen K."/>
            <person name="Lipzen A."/>
            <person name="Lukacs Z."/>
            <person name="Mihaltcheva S."/>
            <person name="Morgado L.N."/>
            <person name="Niskanen T."/>
            <person name="Noordeloos M.E."/>
            <person name="Ohm R.A."/>
            <person name="Ortiz-Santana B."/>
            <person name="Ovrebo C."/>
            <person name="Racz N."/>
            <person name="Riley R."/>
            <person name="Savchenko A."/>
            <person name="Shiryaev A."/>
            <person name="Soop K."/>
            <person name="Spirin V."/>
            <person name="Szebenyi C."/>
            <person name="Tomsovsky M."/>
            <person name="Tulloss R.E."/>
            <person name="Uehling J."/>
            <person name="Grigoriev I.V."/>
            <person name="Vagvolgyi C."/>
            <person name="Papp T."/>
            <person name="Martin F.M."/>
            <person name="Miettinen O."/>
            <person name="Hibbett D.S."/>
            <person name="Nagy L.G."/>
        </authorList>
    </citation>
    <scope>NUCLEOTIDE SEQUENCE [LARGE SCALE GENOMIC DNA]</scope>
    <source>
        <strain evidence="2 3">FP101781</strain>
    </source>
</reference>
<evidence type="ECO:0000313" key="3">
    <source>
        <dbReference type="Proteomes" id="UP000298030"/>
    </source>
</evidence>
<gene>
    <name evidence="2" type="ORF">FA13DRAFT_1727162</name>
</gene>
<evidence type="ECO:0000256" key="1">
    <source>
        <dbReference type="SAM" id="MobiDB-lite"/>
    </source>
</evidence>
<evidence type="ECO:0000313" key="2">
    <source>
        <dbReference type="EMBL" id="TEB36794.1"/>
    </source>
</evidence>
<feature type="compositionally biased region" description="Polar residues" evidence="1">
    <location>
        <begin position="16"/>
        <end position="27"/>
    </location>
</feature>
<accession>A0A4Y7TS91</accession>
<protein>
    <submittedName>
        <fullName evidence="2">Uncharacterized protein</fullName>
    </submittedName>
</protein>